<evidence type="ECO:0000256" key="1">
    <source>
        <dbReference type="SAM" id="Coils"/>
    </source>
</evidence>
<feature type="coiled-coil region" evidence="1">
    <location>
        <begin position="1"/>
        <end position="28"/>
    </location>
</feature>
<accession>A0ABD1N284</accession>
<dbReference type="AlphaFoldDB" id="A0ABD1N284"/>
<organism evidence="3 4">
    <name type="scientific">Flemingia macrophylla</name>
    <dbReference type="NCBI Taxonomy" id="520843"/>
    <lineage>
        <taxon>Eukaryota</taxon>
        <taxon>Viridiplantae</taxon>
        <taxon>Streptophyta</taxon>
        <taxon>Embryophyta</taxon>
        <taxon>Tracheophyta</taxon>
        <taxon>Spermatophyta</taxon>
        <taxon>Magnoliopsida</taxon>
        <taxon>eudicotyledons</taxon>
        <taxon>Gunneridae</taxon>
        <taxon>Pentapetalae</taxon>
        <taxon>rosids</taxon>
        <taxon>fabids</taxon>
        <taxon>Fabales</taxon>
        <taxon>Fabaceae</taxon>
        <taxon>Papilionoideae</taxon>
        <taxon>50 kb inversion clade</taxon>
        <taxon>NPAAA clade</taxon>
        <taxon>indigoferoid/millettioid clade</taxon>
        <taxon>Phaseoleae</taxon>
        <taxon>Flemingia</taxon>
    </lineage>
</organism>
<dbReference type="EMBL" id="JBGMDY010000003">
    <property type="protein sequence ID" value="KAL2341897.1"/>
    <property type="molecule type" value="Genomic_DNA"/>
</dbReference>
<keyword evidence="1" id="KW-0175">Coiled coil</keyword>
<evidence type="ECO:0000256" key="2">
    <source>
        <dbReference type="SAM" id="MobiDB-lite"/>
    </source>
</evidence>
<gene>
    <name evidence="3" type="ORF">Fmac_009837</name>
</gene>
<keyword evidence="4" id="KW-1185">Reference proteome</keyword>
<reference evidence="3 4" key="1">
    <citation type="submission" date="2024-08" db="EMBL/GenBank/DDBJ databases">
        <title>Insights into the chromosomal genome structure of Flemingia macrophylla.</title>
        <authorList>
            <person name="Ding Y."/>
            <person name="Zhao Y."/>
            <person name="Bi W."/>
            <person name="Wu M."/>
            <person name="Zhao G."/>
            <person name="Gong Y."/>
            <person name="Li W."/>
            <person name="Zhang P."/>
        </authorList>
    </citation>
    <scope>NUCLEOTIDE SEQUENCE [LARGE SCALE GENOMIC DNA]</scope>
    <source>
        <strain evidence="3">DYQJB</strain>
        <tissue evidence="3">Leaf</tissue>
    </source>
</reference>
<evidence type="ECO:0000313" key="4">
    <source>
        <dbReference type="Proteomes" id="UP001603857"/>
    </source>
</evidence>
<sequence length="151" mass="17110">MARMKEQREHDAEELAALKRENSLLRAEQETIEYSSSSWHESTSRHMKRTHSMRENTRVQSSIQGQAGRGLASFSHHHLFTPRIMATSLLENWKALPLEKYDGSSDPDEHVNMYLTQVTLIVQDDATICRIFPTTLKGRALNCVGLAGSCP</sequence>
<feature type="region of interest" description="Disordered" evidence="2">
    <location>
        <begin position="35"/>
        <end position="67"/>
    </location>
</feature>
<comment type="caution">
    <text evidence="3">The sequence shown here is derived from an EMBL/GenBank/DDBJ whole genome shotgun (WGS) entry which is preliminary data.</text>
</comment>
<dbReference type="Proteomes" id="UP001603857">
    <property type="component" value="Unassembled WGS sequence"/>
</dbReference>
<evidence type="ECO:0000313" key="3">
    <source>
        <dbReference type="EMBL" id="KAL2341897.1"/>
    </source>
</evidence>
<protein>
    <submittedName>
        <fullName evidence="3">Uncharacterized protein</fullName>
    </submittedName>
</protein>
<proteinExistence type="predicted"/>
<name>A0ABD1N284_9FABA</name>